<evidence type="ECO:0000313" key="7">
    <source>
        <dbReference type="EMBL" id="HFI92435.1"/>
    </source>
</evidence>
<dbReference type="AlphaFoldDB" id="A0A7V3E7X9"/>
<dbReference type="SUPFAM" id="SSF82171">
    <property type="entry name" value="DPP6 N-terminal domain-like"/>
    <property type="match status" value="1"/>
</dbReference>
<dbReference type="GO" id="GO:0004252">
    <property type="term" value="F:serine-type endopeptidase activity"/>
    <property type="evidence" value="ECO:0007669"/>
    <property type="project" value="TreeGrafter"/>
</dbReference>
<dbReference type="InterPro" id="IPR011659">
    <property type="entry name" value="WD40"/>
</dbReference>
<dbReference type="InterPro" id="IPR029058">
    <property type="entry name" value="AB_hydrolase_fold"/>
</dbReference>
<feature type="domain" description="Peptidase S9 prolyl oligopeptidase catalytic" evidence="6">
    <location>
        <begin position="467"/>
        <end position="674"/>
    </location>
</feature>
<comment type="similarity">
    <text evidence="1">Belongs to the peptidase S9C family.</text>
</comment>
<keyword evidence="3" id="KW-0732">Signal</keyword>
<evidence type="ECO:0000256" key="1">
    <source>
        <dbReference type="ARBA" id="ARBA00010040"/>
    </source>
</evidence>
<dbReference type="Gene3D" id="2.120.10.30">
    <property type="entry name" value="TolB, C-terminal domain"/>
    <property type="match status" value="2"/>
</dbReference>
<organism evidence="7">
    <name type="scientific">Ignavibacterium album</name>
    <dbReference type="NCBI Taxonomy" id="591197"/>
    <lineage>
        <taxon>Bacteria</taxon>
        <taxon>Pseudomonadati</taxon>
        <taxon>Ignavibacteriota</taxon>
        <taxon>Ignavibacteria</taxon>
        <taxon>Ignavibacteriales</taxon>
        <taxon>Ignavibacteriaceae</taxon>
        <taxon>Ignavibacterium</taxon>
    </lineage>
</organism>
<evidence type="ECO:0000256" key="3">
    <source>
        <dbReference type="ARBA" id="ARBA00022729"/>
    </source>
</evidence>
<dbReference type="PANTHER" id="PTHR42776:SF13">
    <property type="entry name" value="DIPEPTIDYL-PEPTIDASE 5"/>
    <property type="match status" value="1"/>
</dbReference>
<evidence type="ECO:0000259" key="6">
    <source>
        <dbReference type="Pfam" id="PF00326"/>
    </source>
</evidence>
<evidence type="ECO:0000256" key="2">
    <source>
        <dbReference type="ARBA" id="ARBA00022670"/>
    </source>
</evidence>
<dbReference type="PANTHER" id="PTHR42776">
    <property type="entry name" value="SERINE PEPTIDASE S9 FAMILY MEMBER"/>
    <property type="match status" value="1"/>
</dbReference>
<name>A0A7V3E7X9_9BACT</name>
<dbReference type="EMBL" id="DSUJ01000011">
    <property type="protein sequence ID" value="HFI92435.1"/>
    <property type="molecule type" value="Genomic_DNA"/>
</dbReference>
<evidence type="ECO:0000256" key="5">
    <source>
        <dbReference type="ARBA" id="ARBA00022825"/>
    </source>
</evidence>
<dbReference type="InterPro" id="IPR011042">
    <property type="entry name" value="6-blade_b-propeller_TolB-like"/>
</dbReference>
<keyword evidence="4" id="KW-0378">Hydrolase</keyword>
<dbReference type="SUPFAM" id="SSF53474">
    <property type="entry name" value="alpha/beta-Hydrolases"/>
    <property type="match status" value="1"/>
</dbReference>
<dbReference type="Gene3D" id="3.40.50.1820">
    <property type="entry name" value="alpha/beta hydrolase"/>
    <property type="match status" value="1"/>
</dbReference>
<protein>
    <submittedName>
        <fullName evidence="7">S9 family peptidase</fullName>
    </submittedName>
</protein>
<gene>
    <name evidence="7" type="ORF">ENS31_13040</name>
</gene>
<dbReference type="FunFam" id="3.40.50.1820:FF:000028">
    <property type="entry name" value="S9 family peptidase"/>
    <property type="match status" value="1"/>
</dbReference>
<accession>A0A7V3E7X9</accession>
<keyword evidence="2" id="KW-0645">Protease</keyword>
<evidence type="ECO:0000256" key="4">
    <source>
        <dbReference type="ARBA" id="ARBA00022801"/>
    </source>
</evidence>
<dbReference type="Pfam" id="PF00326">
    <property type="entry name" value="Peptidase_S9"/>
    <property type="match status" value="1"/>
</dbReference>
<reference evidence="7" key="1">
    <citation type="journal article" date="2020" name="mSystems">
        <title>Genome- and Community-Level Interaction Insights into Carbon Utilization and Element Cycling Functions of Hydrothermarchaeota in Hydrothermal Sediment.</title>
        <authorList>
            <person name="Zhou Z."/>
            <person name="Liu Y."/>
            <person name="Xu W."/>
            <person name="Pan J."/>
            <person name="Luo Z.H."/>
            <person name="Li M."/>
        </authorList>
    </citation>
    <scope>NUCLEOTIDE SEQUENCE [LARGE SCALE GENOMIC DNA]</scope>
    <source>
        <strain evidence="7">SpSt-479</strain>
    </source>
</reference>
<keyword evidence="5" id="KW-0720">Serine protease</keyword>
<proteinExistence type="inferred from homology"/>
<dbReference type="InterPro" id="IPR001375">
    <property type="entry name" value="Peptidase_S9_cat"/>
</dbReference>
<sequence length="674" mass="77230">MKKFLSLIILILFISVSILPQNKRAISIDDLWSLKRIGSYDISPDGKTLAFTLTAYNLETNKGNTDIYLIDSDGKNLKALKNSEKNESEPRFSPDGKSIAFTRDGQIWLCNIDGSNEKQLTKIYTEASGFKWSADGKKILFVSSVYPDCTTQECNEQKDKAKEQSKVKAQIFTQLMYRHWNDWRGDKRSHLFILDVASGEFKDLTEGNTEDVPPLALGSTNDYNFSPDGSEIAYTLNPEFSKATSTNLEIYLLSLTSPSLPKLISVSKGVDCQPVYSPNNKWLAWTSMKRAGFEADKKDLILFERKTGKMKNLTEDLDRSVEEFIWSPDSKTIYFTAQNEINSSIYKLDVEDEEATLFYEDNYNTNIQLSKDGKTLFFLKQRATMPSEIYSLSTDGKNTLRQITFINKEILSQLEMNSVETFWCEGANGDKVQSILVKPPFFDPAKKYPMVFLIHGGPQGAWEDNFHFRWNYQMFASQGYVVVAPNPRGSTGYGQKFTDEISGDWGGKVFVDLMNSYDYAIKNFSFIDAKNTFAAGASYGGYMINWIAGHTDRFNALVSHAGVFNLESMYGTTEELWFPEWEYGGTPWQKREVYEKWSPHRYIHNCKTPVLVIHGAKDFRVPEEQAFQLFTSLQRLGVESKFLYFPDETHFVAKPLNSKLWWNTVYDWFKTHLK</sequence>
<dbReference type="GO" id="GO:0006508">
    <property type="term" value="P:proteolysis"/>
    <property type="evidence" value="ECO:0007669"/>
    <property type="project" value="UniProtKB-KW"/>
</dbReference>
<dbReference type="Pfam" id="PF07676">
    <property type="entry name" value="PD40"/>
    <property type="match status" value="4"/>
</dbReference>
<comment type="caution">
    <text evidence="7">The sequence shown here is derived from an EMBL/GenBank/DDBJ whole genome shotgun (WGS) entry which is preliminary data.</text>
</comment>